<feature type="compositionally biased region" description="Basic and acidic residues" evidence="1">
    <location>
        <begin position="684"/>
        <end position="695"/>
    </location>
</feature>
<keyword evidence="4" id="KW-1185">Reference proteome</keyword>
<evidence type="ECO:0000259" key="2">
    <source>
        <dbReference type="PROSITE" id="PS50174"/>
    </source>
</evidence>
<dbReference type="InterPro" id="IPR034082">
    <property type="entry name" value="R3H_G-patch"/>
</dbReference>
<dbReference type="PANTHER" id="PTHR47423">
    <property type="entry name" value="G-PATCH DOMAIN CONTAINING PROTEIN"/>
    <property type="match status" value="1"/>
</dbReference>
<dbReference type="CDD" id="cd02646">
    <property type="entry name" value="R3H_G-patch"/>
    <property type="match status" value="1"/>
</dbReference>
<dbReference type="EMBL" id="BAABME010004822">
    <property type="protein sequence ID" value="GAA0163689.1"/>
    <property type="molecule type" value="Genomic_DNA"/>
</dbReference>
<feature type="compositionally biased region" description="Acidic residues" evidence="1">
    <location>
        <begin position="219"/>
        <end position="230"/>
    </location>
</feature>
<dbReference type="InterPro" id="IPR000467">
    <property type="entry name" value="G_patch_dom"/>
</dbReference>
<dbReference type="PANTHER" id="PTHR47423:SF2">
    <property type="entry name" value="PROTEIN SQS1"/>
    <property type="match status" value="1"/>
</dbReference>
<protein>
    <recommendedName>
        <fullName evidence="2">G-patch domain-containing protein</fullName>
    </recommendedName>
</protein>
<feature type="compositionally biased region" description="Low complexity" evidence="1">
    <location>
        <begin position="384"/>
        <end position="393"/>
    </location>
</feature>
<feature type="compositionally biased region" description="Acidic residues" evidence="1">
    <location>
        <begin position="253"/>
        <end position="262"/>
    </location>
</feature>
<feature type="region of interest" description="Disordered" evidence="1">
    <location>
        <begin position="723"/>
        <end position="754"/>
    </location>
</feature>
<feature type="domain" description="G-patch" evidence="2">
    <location>
        <begin position="707"/>
        <end position="753"/>
    </location>
</feature>
<feature type="compositionally biased region" description="Low complexity" evidence="1">
    <location>
        <begin position="263"/>
        <end position="288"/>
    </location>
</feature>
<feature type="region of interest" description="Disordered" evidence="1">
    <location>
        <begin position="381"/>
        <end position="414"/>
    </location>
</feature>
<feature type="region of interest" description="Disordered" evidence="1">
    <location>
        <begin position="253"/>
        <end position="292"/>
    </location>
</feature>
<dbReference type="PROSITE" id="PS50174">
    <property type="entry name" value="G_PATCH"/>
    <property type="match status" value="2"/>
</dbReference>
<accession>A0AAV3QIT5</accession>
<dbReference type="Pfam" id="PF01585">
    <property type="entry name" value="G-patch"/>
    <property type="match status" value="2"/>
</dbReference>
<reference evidence="3 4" key="1">
    <citation type="submission" date="2024-01" db="EMBL/GenBank/DDBJ databases">
        <title>The complete chloroplast genome sequence of Lithospermum erythrorhizon: insights into the phylogenetic relationship among Boraginaceae species and the maternal lineages of purple gromwells.</title>
        <authorList>
            <person name="Okada T."/>
            <person name="Watanabe K."/>
        </authorList>
    </citation>
    <scope>NUCLEOTIDE SEQUENCE [LARGE SCALE GENOMIC DNA]</scope>
</reference>
<dbReference type="SMART" id="SM00443">
    <property type="entry name" value="G_patch"/>
    <property type="match status" value="2"/>
</dbReference>
<feature type="compositionally biased region" description="Basic residues" evidence="1">
    <location>
        <begin position="397"/>
        <end position="413"/>
    </location>
</feature>
<evidence type="ECO:0000313" key="4">
    <source>
        <dbReference type="Proteomes" id="UP001454036"/>
    </source>
</evidence>
<gene>
    <name evidence="3" type="ORF">LIER_19491</name>
</gene>
<evidence type="ECO:0000256" key="1">
    <source>
        <dbReference type="SAM" id="MobiDB-lite"/>
    </source>
</evidence>
<dbReference type="AlphaFoldDB" id="A0AAV3QIT5"/>
<evidence type="ECO:0000313" key="3">
    <source>
        <dbReference type="EMBL" id="GAA0163689.1"/>
    </source>
</evidence>
<feature type="domain" description="G-patch" evidence="2">
    <location>
        <begin position="612"/>
        <end position="658"/>
    </location>
</feature>
<comment type="caution">
    <text evidence="3">The sequence shown here is derived from an EMBL/GenBank/DDBJ whole genome shotgun (WGS) entry which is preliminary data.</text>
</comment>
<name>A0AAV3QIT5_LITER</name>
<organism evidence="3 4">
    <name type="scientific">Lithospermum erythrorhizon</name>
    <name type="common">Purple gromwell</name>
    <name type="synonym">Lithospermum officinale var. erythrorhizon</name>
    <dbReference type="NCBI Taxonomy" id="34254"/>
    <lineage>
        <taxon>Eukaryota</taxon>
        <taxon>Viridiplantae</taxon>
        <taxon>Streptophyta</taxon>
        <taxon>Embryophyta</taxon>
        <taxon>Tracheophyta</taxon>
        <taxon>Spermatophyta</taxon>
        <taxon>Magnoliopsida</taxon>
        <taxon>eudicotyledons</taxon>
        <taxon>Gunneridae</taxon>
        <taxon>Pentapetalae</taxon>
        <taxon>asterids</taxon>
        <taxon>lamiids</taxon>
        <taxon>Boraginales</taxon>
        <taxon>Boraginaceae</taxon>
        <taxon>Boraginoideae</taxon>
        <taxon>Lithospermeae</taxon>
        <taxon>Lithospermum</taxon>
    </lineage>
</organism>
<proteinExistence type="predicted"/>
<feature type="region of interest" description="Disordered" evidence="1">
    <location>
        <begin position="1"/>
        <end position="81"/>
    </location>
</feature>
<feature type="region of interest" description="Disordered" evidence="1">
    <location>
        <begin position="646"/>
        <end position="706"/>
    </location>
</feature>
<dbReference type="Proteomes" id="UP001454036">
    <property type="component" value="Unassembled WGS sequence"/>
</dbReference>
<sequence>MAGGRSKKKLTKPKSQNRRASRGQSSSRALFIKGGILDDFDHPNSPPSRGRKPSVGYGHGSENRSGNGKGKVGSNSKSDSARNVKGFQIGFVYPSTDGQRGPIADNAEEENSLKNLQPMILLKSGETSIVAYVDEGPFKSAQTAEYTTQAVEYTCDYNTSFVLGDGSHRGLGFNDEAEQCGSAVGPSSFKDDKGACSFEQSSSEEDMYADMGPQTGLSESDDELLDETSSVEENQGFLSIGGMRIYTQDISDGEDDEEEVLDGEPSGSSDSEGSTGSSESDDSSYGGSDIDEDVAADYFEGIGGSGKIVNVDQLIGQMSDVSDDNLMERTSTRALEEKLGGIALQDASREYGMEKNMSRRKYNVKDDLMFVKDPRILSGRKKYSSSYPKYSPSEAKKSKRSRRFPGEKKKKHKETVAVKRRERMILRGVDPKKINSKLEKIVLDGVDIFSFQPMHPRDCTQVQRLAAIYRLRSGCQNSGKKRFVTVVRTQHTCMPSPNDRIRLEKLIGANDVNADFTVNDVSLRGKTTYKKASRDCSSTLLKKSTKSRNDSSKKKSNKIGSYAAQPVSFVSCGIMDSAIVELKTNESPDTSDSSHGKGASSSVEFGSFELHTTGFGSKMMAKMGYVEGGGLGKDGQGIAKPVEVSQRPKSLGLGAEVPEASSNSAKKEYHSSGPDKPSTRHKVNKEPSTRQKVIRESQSFGAFEQHTRGFGSKMMARMGFVEGTGLGRDSQGIVKPLEASRRPKGQGLGSSSRH</sequence>
<feature type="compositionally biased region" description="Basic residues" evidence="1">
    <location>
        <begin position="1"/>
        <end position="21"/>
    </location>
</feature>
<feature type="region of interest" description="Disordered" evidence="1">
    <location>
        <begin position="183"/>
        <end position="237"/>
    </location>
</feature>
<dbReference type="GO" id="GO:0003676">
    <property type="term" value="F:nucleic acid binding"/>
    <property type="evidence" value="ECO:0007669"/>
    <property type="project" value="InterPro"/>
</dbReference>